<feature type="domain" description="Histidine kinase" evidence="15">
    <location>
        <begin position="1055"/>
        <end position="1281"/>
    </location>
</feature>
<evidence type="ECO:0000256" key="12">
    <source>
        <dbReference type="ARBA" id="ARBA00023136"/>
    </source>
</evidence>
<evidence type="ECO:0000259" key="16">
    <source>
        <dbReference type="PROSITE" id="PS50112"/>
    </source>
</evidence>
<feature type="domain" description="PAC" evidence="17">
    <location>
        <begin position="192"/>
        <end position="242"/>
    </location>
</feature>
<feature type="domain" description="PAS" evidence="16">
    <location>
        <begin position="374"/>
        <end position="450"/>
    </location>
</feature>
<dbReference type="Proteomes" id="UP000004221">
    <property type="component" value="Unassembled WGS sequence"/>
</dbReference>
<dbReference type="EC" id="2.7.13.3" evidence="3"/>
<dbReference type="PANTHER" id="PTHR42878:SF7">
    <property type="entry name" value="SENSOR HISTIDINE KINASE GLRK"/>
    <property type="match status" value="1"/>
</dbReference>
<dbReference type="Gene3D" id="1.10.287.130">
    <property type="match status" value="1"/>
</dbReference>
<dbReference type="InterPro" id="IPR000014">
    <property type="entry name" value="PAS"/>
</dbReference>
<evidence type="ECO:0000256" key="7">
    <source>
        <dbReference type="ARBA" id="ARBA00022741"/>
    </source>
</evidence>
<evidence type="ECO:0000256" key="1">
    <source>
        <dbReference type="ARBA" id="ARBA00000085"/>
    </source>
</evidence>
<dbReference type="InterPro" id="IPR004358">
    <property type="entry name" value="Sig_transdc_His_kin-like_C"/>
</dbReference>
<keyword evidence="5 18" id="KW-0808">Transferase</keyword>
<dbReference type="SMART" id="SM00065">
    <property type="entry name" value="GAF"/>
    <property type="match status" value="3"/>
</dbReference>
<dbReference type="Pfam" id="PF13493">
    <property type="entry name" value="DUF4118"/>
    <property type="match status" value="1"/>
</dbReference>
<dbReference type="SUPFAM" id="SSF55785">
    <property type="entry name" value="PYP-like sensor domain (PAS domain)"/>
    <property type="match status" value="3"/>
</dbReference>
<evidence type="ECO:0000256" key="4">
    <source>
        <dbReference type="ARBA" id="ARBA00022553"/>
    </source>
</evidence>
<sequence>MPRVRPPATQRYSVAIAASALAMLLTYLLSTHLFPEAPFIVWFPVIMISAWYGGLGPGLVATASALVAAVFTLPPPWSLGVDLRDITWLVLYALATLIICLLTAGLTEARRRAEVVQQRYRDLVHDLDAIVWEAEPSSFRFTFVSHGAEELLGYPVSSWLAEPGFWGRLIHSKDRQLVLDECRFPDIGGLSREIEHRAVARNGDLRWFRTTVHRVRNGPSHHLRGLMVDITARKTSEEALARLSHRNRLILHSTGEGICGLDLNGNVTFANPAAGVMIGWEPEELIGRHLHSVLHHTRRDGTPYAAEDCPIYAAFQDGAVHHASGEVFWRKDGSSFPVEFMSTPIWEEGELVGAVMTFLNITEREQAQKTLQANEERLNRIVETIADGILITDSDGRYTFANAAAEKILGLERCRIVGRFVDDLPWETTAPENEPSSREVRAFTRVMRDGEPVYGVELAVLPPGGTPRVISVNATPLRGSDGALAGVLSSFTDVTERRRAEDRMRFLADAGTLLVSSLDYQSMLASLARMVVPGLADICMIDLIGEDQSIQRVAESCGDPETEKLVREIQETKVDSSAEWYRRFQVARTGQPEIVVEIPDSLFISASSDERCLNLLRKLNPRSVMVVPLSARDRTIGAMMFVSRASERRYGPADLALAQDLAFRAALAVDNARLYQEAQRAVRREQDRVTQLRGLADASLAINSAISLDEMLRSITEQARSVIGAHQCVASTSVDVGRTHFVSAASYSEKYAGTGTTDRSPDDWGLSAFVCPVSRPMRMTEADIIRNLPDPCEFGLEPRSNPPLRGWLAAPLIGFEGRVLGLIQLSDKFDGDFTDEDEAIVLQLAQMASVAVENARLYREAEAAQQRLALLAEASTLLVSSLDYATTLSSVACLAVPFLADWCVVHVIEDDGVVRQLALAHAESLGSELAGRLQSNDLAGTQGPHAVIQKVLRTSHSAFFPEISRPMDGLREFEDDLVALHDLGLESLMVVPLVAHGRTLGTMSFAWVNPERRYSAADLALAEDLAHRAALAMDNSRLYGEIRDAVRIRDEFLSTVSHDLKTPLTAIKGRAQLLRRRAGRNDDRSGKDWMTEGLVQIDTTATRMSTLINELLDISRLQIGQPLELDRHPVDLVQLVRQRAEEWRHEDAGQHDIQVETALLSLIGNWDVDRLDRVLSNLLANALKYSPDGGAVTLRLTREESSGEEWAVLDVIDQGIGIPAADLPHIFEPFTRAGNAVGQIAGTGLGLAGAQRIIEQHGGTIQVVSQEGAGSTFTLRLPLTKEGVAIRATHPVRQVHSRPA</sequence>
<keyword evidence="19" id="KW-1185">Reference proteome</keyword>
<dbReference type="InterPro" id="IPR005467">
    <property type="entry name" value="His_kinase_dom"/>
</dbReference>
<keyword evidence="7" id="KW-0547">Nucleotide-binding</keyword>
<organism evidence="18 19">
    <name type="scientific">Nitrolancea hollandica Lb</name>
    <dbReference type="NCBI Taxonomy" id="1129897"/>
    <lineage>
        <taxon>Bacteria</taxon>
        <taxon>Pseudomonadati</taxon>
        <taxon>Thermomicrobiota</taxon>
        <taxon>Thermomicrobia</taxon>
        <taxon>Sphaerobacterales</taxon>
        <taxon>Sphaerobacterineae</taxon>
        <taxon>Sphaerobacteraceae</taxon>
        <taxon>Nitrolancea</taxon>
    </lineage>
</organism>
<evidence type="ECO:0000256" key="13">
    <source>
        <dbReference type="SAM" id="Coils"/>
    </source>
</evidence>
<dbReference type="InterPro" id="IPR013655">
    <property type="entry name" value="PAS_fold_3"/>
</dbReference>
<dbReference type="PROSITE" id="PS50112">
    <property type="entry name" value="PAS"/>
    <property type="match status" value="2"/>
</dbReference>
<feature type="domain" description="PAS" evidence="16">
    <location>
        <begin position="243"/>
        <end position="295"/>
    </location>
</feature>
<dbReference type="InterPro" id="IPR038318">
    <property type="entry name" value="KdpD_sf"/>
</dbReference>
<dbReference type="Pfam" id="PF02518">
    <property type="entry name" value="HATPase_c"/>
    <property type="match status" value="1"/>
</dbReference>
<dbReference type="InterPro" id="IPR013656">
    <property type="entry name" value="PAS_4"/>
</dbReference>
<feature type="transmembrane region" description="Helical" evidence="14">
    <location>
        <begin position="50"/>
        <end position="74"/>
    </location>
</feature>
<evidence type="ECO:0000256" key="9">
    <source>
        <dbReference type="ARBA" id="ARBA00022840"/>
    </source>
</evidence>
<evidence type="ECO:0000313" key="19">
    <source>
        <dbReference type="Proteomes" id="UP000004221"/>
    </source>
</evidence>
<evidence type="ECO:0000256" key="3">
    <source>
        <dbReference type="ARBA" id="ARBA00012438"/>
    </source>
</evidence>
<dbReference type="CDD" id="cd00130">
    <property type="entry name" value="PAS"/>
    <property type="match status" value="3"/>
</dbReference>
<dbReference type="InterPro" id="IPR036890">
    <property type="entry name" value="HATPase_C_sf"/>
</dbReference>
<accession>I4ECM3</accession>
<evidence type="ECO:0000256" key="14">
    <source>
        <dbReference type="SAM" id="Phobius"/>
    </source>
</evidence>
<dbReference type="InterPro" id="IPR025201">
    <property type="entry name" value="KdpD_TM"/>
</dbReference>
<dbReference type="InterPro" id="IPR000700">
    <property type="entry name" value="PAS-assoc_C"/>
</dbReference>
<dbReference type="InterPro" id="IPR029016">
    <property type="entry name" value="GAF-like_dom_sf"/>
</dbReference>
<dbReference type="GO" id="GO:0030295">
    <property type="term" value="F:protein kinase activator activity"/>
    <property type="evidence" value="ECO:0007669"/>
    <property type="project" value="TreeGrafter"/>
</dbReference>
<dbReference type="GO" id="GO:0005524">
    <property type="term" value="F:ATP binding"/>
    <property type="evidence" value="ECO:0007669"/>
    <property type="project" value="UniProtKB-KW"/>
</dbReference>
<keyword evidence="10 14" id="KW-1133">Transmembrane helix</keyword>
<gene>
    <name evidence="18" type="ORF">NITHO_1130005</name>
</gene>
<evidence type="ECO:0000256" key="10">
    <source>
        <dbReference type="ARBA" id="ARBA00022989"/>
    </source>
</evidence>
<dbReference type="InterPro" id="IPR001610">
    <property type="entry name" value="PAC"/>
</dbReference>
<dbReference type="GO" id="GO:0016020">
    <property type="term" value="C:membrane"/>
    <property type="evidence" value="ECO:0007669"/>
    <property type="project" value="UniProtKB-SubCell"/>
</dbReference>
<keyword evidence="6 14" id="KW-0812">Transmembrane</keyword>
<feature type="domain" description="PAC" evidence="17">
    <location>
        <begin position="454"/>
        <end position="506"/>
    </location>
</feature>
<evidence type="ECO:0000256" key="8">
    <source>
        <dbReference type="ARBA" id="ARBA00022777"/>
    </source>
</evidence>
<keyword evidence="8 18" id="KW-0418">Kinase</keyword>
<dbReference type="InterPro" id="IPR050351">
    <property type="entry name" value="BphY/WalK/GraS-like"/>
</dbReference>
<dbReference type="SMART" id="SM00388">
    <property type="entry name" value="HisKA"/>
    <property type="match status" value="1"/>
</dbReference>
<evidence type="ECO:0000256" key="6">
    <source>
        <dbReference type="ARBA" id="ARBA00022692"/>
    </source>
</evidence>
<dbReference type="InterPro" id="IPR036097">
    <property type="entry name" value="HisK_dim/P_sf"/>
</dbReference>
<dbReference type="Pfam" id="PF00989">
    <property type="entry name" value="PAS"/>
    <property type="match status" value="1"/>
</dbReference>
<dbReference type="GO" id="GO:0000156">
    <property type="term" value="F:phosphorelay response regulator activity"/>
    <property type="evidence" value="ECO:0007669"/>
    <property type="project" value="TreeGrafter"/>
</dbReference>
<comment type="catalytic activity">
    <reaction evidence="1">
        <text>ATP + protein L-histidine = ADP + protein N-phospho-L-histidine.</text>
        <dbReference type="EC" id="2.7.13.3"/>
    </reaction>
</comment>
<dbReference type="PROSITE" id="PS50109">
    <property type="entry name" value="HIS_KIN"/>
    <property type="match status" value="1"/>
</dbReference>
<reference evidence="18 19" key="1">
    <citation type="journal article" date="2012" name="ISME J.">
        <title>Nitrification expanded: discovery, physiology and genomics of a nitrite-oxidizing bacterium from the phylum Chloroflexi.</title>
        <authorList>
            <person name="Sorokin D.Y."/>
            <person name="Lucker S."/>
            <person name="Vejmelkova D."/>
            <person name="Kostrikina N.A."/>
            <person name="Kleerebezem R."/>
            <person name="Rijpstra W.I."/>
            <person name="Damste J.S."/>
            <person name="Le Paslier D."/>
            <person name="Muyzer G."/>
            <person name="Wagner M."/>
            <person name="van Loosdrecht M.C."/>
            <person name="Daims H."/>
        </authorList>
    </citation>
    <scope>NUCLEOTIDE SEQUENCE [LARGE SCALE GENOMIC DNA]</scope>
    <source>
        <strain evidence="19">none</strain>
    </source>
</reference>
<dbReference type="PANTHER" id="PTHR42878">
    <property type="entry name" value="TWO-COMPONENT HISTIDINE KINASE"/>
    <property type="match status" value="1"/>
</dbReference>
<dbReference type="PRINTS" id="PR00344">
    <property type="entry name" value="BCTRLSENSOR"/>
</dbReference>
<keyword evidence="11" id="KW-0902">Two-component regulatory system</keyword>
<dbReference type="Pfam" id="PF01590">
    <property type="entry name" value="GAF"/>
    <property type="match status" value="3"/>
</dbReference>
<dbReference type="InterPro" id="IPR003594">
    <property type="entry name" value="HATPase_dom"/>
</dbReference>
<dbReference type="FunFam" id="3.30.565.10:FF:000006">
    <property type="entry name" value="Sensor histidine kinase WalK"/>
    <property type="match status" value="1"/>
</dbReference>
<evidence type="ECO:0000313" key="18">
    <source>
        <dbReference type="EMBL" id="CCF82435.1"/>
    </source>
</evidence>
<keyword evidence="13" id="KW-0175">Coiled coil</keyword>
<dbReference type="InterPro" id="IPR013767">
    <property type="entry name" value="PAS_fold"/>
</dbReference>
<evidence type="ECO:0000256" key="11">
    <source>
        <dbReference type="ARBA" id="ARBA00023012"/>
    </source>
</evidence>
<comment type="caution">
    <text evidence="18">The sequence shown here is derived from an EMBL/GenBank/DDBJ whole genome shotgun (WGS) entry which is preliminary data.</text>
</comment>
<feature type="transmembrane region" description="Helical" evidence="14">
    <location>
        <begin position="12"/>
        <end position="30"/>
    </location>
</feature>
<comment type="subcellular location">
    <subcellularLocation>
        <location evidence="2">Membrane</location>
        <topology evidence="2">Multi-pass membrane protein</topology>
    </subcellularLocation>
</comment>
<feature type="coiled-coil region" evidence="13">
    <location>
        <begin position="847"/>
        <end position="874"/>
    </location>
</feature>
<dbReference type="Gene3D" id="3.30.565.10">
    <property type="entry name" value="Histidine kinase-like ATPase, C-terminal domain"/>
    <property type="match status" value="1"/>
</dbReference>
<dbReference type="CDD" id="cd00075">
    <property type="entry name" value="HATPase"/>
    <property type="match status" value="1"/>
</dbReference>
<dbReference type="SUPFAM" id="SSF55781">
    <property type="entry name" value="GAF domain-like"/>
    <property type="match status" value="3"/>
</dbReference>
<name>I4ECM3_9BACT</name>
<feature type="domain" description="PAC" evidence="17">
    <location>
        <begin position="321"/>
        <end position="373"/>
    </location>
</feature>
<dbReference type="Gene3D" id="1.20.120.620">
    <property type="entry name" value="Backbone structure of the membrane domain of e. Coli histidine kinase receptor kdpd"/>
    <property type="match status" value="1"/>
</dbReference>
<evidence type="ECO:0000259" key="15">
    <source>
        <dbReference type="PROSITE" id="PS50109"/>
    </source>
</evidence>
<dbReference type="PROSITE" id="PS50113">
    <property type="entry name" value="PAC"/>
    <property type="match status" value="3"/>
</dbReference>
<keyword evidence="12 14" id="KW-0472">Membrane</keyword>
<proteinExistence type="predicted"/>
<evidence type="ECO:0000259" key="17">
    <source>
        <dbReference type="PROSITE" id="PS50113"/>
    </source>
</evidence>
<protein>
    <recommendedName>
        <fullName evidence="3">histidine kinase</fullName>
        <ecNumber evidence="3">2.7.13.3</ecNumber>
    </recommendedName>
</protein>
<evidence type="ECO:0000256" key="5">
    <source>
        <dbReference type="ARBA" id="ARBA00022679"/>
    </source>
</evidence>
<dbReference type="SUPFAM" id="SSF55874">
    <property type="entry name" value="ATPase domain of HSP90 chaperone/DNA topoisomerase II/histidine kinase"/>
    <property type="match status" value="1"/>
</dbReference>
<dbReference type="Gene3D" id="3.30.450.20">
    <property type="entry name" value="PAS domain"/>
    <property type="match status" value="3"/>
</dbReference>
<dbReference type="InterPro" id="IPR003018">
    <property type="entry name" value="GAF"/>
</dbReference>
<evidence type="ECO:0000256" key="2">
    <source>
        <dbReference type="ARBA" id="ARBA00004141"/>
    </source>
</evidence>
<dbReference type="SUPFAM" id="SSF47384">
    <property type="entry name" value="Homodimeric domain of signal transducing histidine kinase"/>
    <property type="match status" value="1"/>
</dbReference>
<dbReference type="InterPro" id="IPR035965">
    <property type="entry name" value="PAS-like_dom_sf"/>
</dbReference>
<dbReference type="SMART" id="SM00387">
    <property type="entry name" value="HATPase_c"/>
    <property type="match status" value="1"/>
</dbReference>
<dbReference type="InterPro" id="IPR003661">
    <property type="entry name" value="HisK_dim/P_dom"/>
</dbReference>
<keyword evidence="9" id="KW-0067">ATP-binding</keyword>
<feature type="transmembrane region" description="Helical" evidence="14">
    <location>
        <begin position="86"/>
        <end position="106"/>
    </location>
</feature>
<dbReference type="NCBIfam" id="TIGR00229">
    <property type="entry name" value="sensory_box"/>
    <property type="match status" value="3"/>
</dbReference>
<dbReference type="RefSeq" id="WP_008474581.1">
    <property type="nucleotide sequence ID" value="NZ_CAGS01000017.1"/>
</dbReference>
<dbReference type="FunFam" id="3.30.450.40:FF:000035">
    <property type="entry name" value="PAS sensor protein"/>
    <property type="match status" value="1"/>
</dbReference>
<dbReference type="Pfam" id="PF00512">
    <property type="entry name" value="HisKA"/>
    <property type="match status" value="1"/>
</dbReference>
<dbReference type="SMART" id="SM00086">
    <property type="entry name" value="PAC"/>
    <property type="match status" value="3"/>
</dbReference>
<dbReference type="Pfam" id="PF08448">
    <property type="entry name" value="PAS_4"/>
    <property type="match status" value="1"/>
</dbReference>
<dbReference type="Pfam" id="PF08447">
    <property type="entry name" value="PAS_3"/>
    <property type="match status" value="1"/>
</dbReference>
<dbReference type="EMBL" id="CAGS01000017">
    <property type="protein sequence ID" value="CCF82435.1"/>
    <property type="molecule type" value="Genomic_DNA"/>
</dbReference>
<dbReference type="OrthoDB" id="151729at2"/>
<dbReference type="GO" id="GO:0000155">
    <property type="term" value="F:phosphorelay sensor kinase activity"/>
    <property type="evidence" value="ECO:0007669"/>
    <property type="project" value="InterPro"/>
</dbReference>
<dbReference type="Gene3D" id="3.30.450.40">
    <property type="match status" value="3"/>
</dbReference>
<dbReference type="GO" id="GO:0007234">
    <property type="term" value="P:osmosensory signaling via phosphorelay pathway"/>
    <property type="evidence" value="ECO:0007669"/>
    <property type="project" value="TreeGrafter"/>
</dbReference>
<keyword evidence="4" id="KW-0597">Phosphoprotein</keyword>
<dbReference type="CDD" id="cd00082">
    <property type="entry name" value="HisKA"/>
    <property type="match status" value="1"/>
</dbReference>
<dbReference type="GO" id="GO:0006355">
    <property type="term" value="P:regulation of DNA-templated transcription"/>
    <property type="evidence" value="ECO:0007669"/>
    <property type="project" value="InterPro"/>
</dbReference>
<dbReference type="SMART" id="SM00091">
    <property type="entry name" value="PAS"/>
    <property type="match status" value="3"/>
</dbReference>